<accession>A0A1I4M9F0</accession>
<reference evidence="3" key="1">
    <citation type="submission" date="2016-10" db="EMBL/GenBank/DDBJ databases">
        <authorList>
            <person name="Varghese N."/>
            <person name="Submissions S."/>
        </authorList>
    </citation>
    <scope>NUCLEOTIDE SEQUENCE [LARGE SCALE GENOMIC DNA]</scope>
    <source>
        <strain evidence="3">CGMCC 1.6474</strain>
    </source>
</reference>
<name>A0A1I4M9F0_9HYPH</name>
<keyword evidence="2" id="KW-0540">Nuclease</keyword>
<evidence type="ECO:0000259" key="1">
    <source>
        <dbReference type="Pfam" id="PF13358"/>
    </source>
</evidence>
<protein>
    <submittedName>
        <fullName evidence="2">DDE superfamily endonuclease</fullName>
    </submittedName>
</protein>
<proteinExistence type="predicted"/>
<keyword evidence="2" id="KW-0255">Endonuclease</keyword>
<dbReference type="EMBL" id="FOSV01000036">
    <property type="protein sequence ID" value="SFL99878.1"/>
    <property type="molecule type" value="Genomic_DNA"/>
</dbReference>
<feature type="domain" description="Tc1-like transposase DDE" evidence="1">
    <location>
        <begin position="2"/>
        <end position="40"/>
    </location>
</feature>
<dbReference type="Pfam" id="PF13358">
    <property type="entry name" value="DDE_3"/>
    <property type="match status" value="1"/>
</dbReference>
<dbReference type="Proteomes" id="UP000198804">
    <property type="component" value="Unassembled WGS sequence"/>
</dbReference>
<keyword evidence="3" id="KW-1185">Reference proteome</keyword>
<organism evidence="2 3">
    <name type="scientific">Methylorubrum salsuginis</name>
    <dbReference type="NCBI Taxonomy" id="414703"/>
    <lineage>
        <taxon>Bacteria</taxon>
        <taxon>Pseudomonadati</taxon>
        <taxon>Pseudomonadota</taxon>
        <taxon>Alphaproteobacteria</taxon>
        <taxon>Hyphomicrobiales</taxon>
        <taxon>Methylobacteriaceae</taxon>
        <taxon>Methylorubrum</taxon>
    </lineage>
</organism>
<dbReference type="GO" id="GO:0004519">
    <property type="term" value="F:endonuclease activity"/>
    <property type="evidence" value="ECO:0007669"/>
    <property type="project" value="UniProtKB-KW"/>
</dbReference>
<evidence type="ECO:0000313" key="2">
    <source>
        <dbReference type="EMBL" id="SFL99878.1"/>
    </source>
</evidence>
<keyword evidence="2" id="KW-0378">Hydrolase</keyword>
<evidence type="ECO:0000313" key="3">
    <source>
        <dbReference type="Proteomes" id="UP000198804"/>
    </source>
</evidence>
<dbReference type="InterPro" id="IPR038717">
    <property type="entry name" value="Tc1-like_DDE_dom"/>
</dbReference>
<sequence>MRFRAYVTDTLAPVLKPGDIVILDNLNVHKVAGVREAIEAVGAQTPHPKAIHTCSNST</sequence>
<dbReference type="STRING" id="414703.SAMN04488125_1365"/>
<gene>
    <name evidence="2" type="ORF">SAMN04488125_1365</name>
</gene>
<dbReference type="AlphaFoldDB" id="A0A1I4M9F0"/>